<dbReference type="PANTHER" id="PTHR43004">
    <property type="entry name" value="TRK SYSTEM POTASSIUM UPTAKE PROTEIN"/>
    <property type="match status" value="1"/>
</dbReference>
<evidence type="ECO:0000256" key="2">
    <source>
        <dbReference type="ARBA" id="ARBA00022630"/>
    </source>
</evidence>
<dbReference type="PANTHER" id="PTHR43004:SF19">
    <property type="entry name" value="BINDING MONOOXYGENASE, PUTATIVE (JCVI)-RELATED"/>
    <property type="match status" value="1"/>
</dbReference>
<feature type="domain" description="FAD-binding" evidence="4">
    <location>
        <begin position="20"/>
        <end position="375"/>
    </location>
</feature>
<dbReference type="SUPFAM" id="SSF51905">
    <property type="entry name" value="FAD/NAD(P)-binding domain"/>
    <property type="match status" value="1"/>
</dbReference>
<dbReference type="PRINTS" id="PR00420">
    <property type="entry name" value="RNGMNOXGNASE"/>
</dbReference>
<sequence length="524" mass="54909">MTETTRGRDRTPDAAHPTMSDVIIVGAGPVGMFLACELALAGCSVVVLERDPEPRSEWTAMPLGMRGLSPASVEAFYRRGMLEALLAASGAREDPGVKPDVAEAPPPRAVSHFAGLSLDAAAIDVAALPFRLPSPAMEGLMTSLEAVGTVLSGRAAQLGVRIVRGAEVTAVGQDDGGVVVRAGEQEYAARWLVACDGGRSTVRGLAGFDFTGTDPRLTGYATRVTLDDPDKLRLGFHLTPTGMYVRTPFPGHLGMMDFDGGAYDRSQPPGREHLQAVLRRVSGTDVSVDEVHLASTFTDRAMQATTYRRGRVLLAGDSAHIHSPLGGQGLNLGIGDAMNLGWKLAATVRGDAPEGLLDTYTGERHPVGARVLDWSRAQVAVMQPGPLAPALQALIGELLGTRDGTTYAYERTSGTAVRYPLGGEDPLIGRNAPDLRLADGRGVGDLLRAGQGVALDLTAGGTLHAAAAGWADRVRYAAGPARNDLGRGAVLIRPDGVVAWAGERDPDPAAFARAATRWFGPARG</sequence>
<evidence type="ECO:0000313" key="6">
    <source>
        <dbReference type="Proteomes" id="UP000239209"/>
    </source>
</evidence>
<dbReference type="AlphaFoldDB" id="A0A2T0RXF1"/>
<dbReference type="InterPro" id="IPR050641">
    <property type="entry name" value="RIFMO-like"/>
</dbReference>
<dbReference type="Pfam" id="PF01494">
    <property type="entry name" value="FAD_binding_3"/>
    <property type="match status" value="1"/>
</dbReference>
<dbReference type="Gene3D" id="3.50.50.60">
    <property type="entry name" value="FAD/NAD(P)-binding domain"/>
    <property type="match status" value="1"/>
</dbReference>
<dbReference type="Proteomes" id="UP000239209">
    <property type="component" value="Unassembled WGS sequence"/>
</dbReference>
<evidence type="ECO:0000313" key="5">
    <source>
        <dbReference type="EMBL" id="PRY25864.1"/>
    </source>
</evidence>
<evidence type="ECO:0000256" key="3">
    <source>
        <dbReference type="ARBA" id="ARBA00022827"/>
    </source>
</evidence>
<keyword evidence="3" id="KW-0274">FAD</keyword>
<name>A0A2T0RXF1_9ACTN</name>
<dbReference type="Pfam" id="PF21274">
    <property type="entry name" value="Rng_hyd_C"/>
    <property type="match status" value="1"/>
</dbReference>
<dbReference type="GO" id="GO:0071949">
    <property type="term" value="F:FAD binding"/>
    <property type="evidence" value="ECO:0007669"/>
    <property type="project" value="InterPro"/>
</dbReference>
<organism evidence="5 6">
    <name type="scientific">Pseudosporangium ferrugineum</name>
    <dbReference type="NCBI Taxonomy" id="439699"/>
    <lineage>
        <taxon>Bacteria</taxon>
        <taxon>Bacillati</taxon>
        <taxon>Actinomycetota</taxon>
        <taxon>Actinomycetes</taxon>
        <taxon>Micromonosporales</taxon>
        <taxon>Micromonosporaceae</taxon>
        <taxon>Pseudosporangium</taxon>
    </lineage>
</organism>
<accession>A0A2T0RXF1</accession>
<dbReference type="InterPro" id="IPR036188">
    <property type="entry name" value="FAD/NAD-bd_sf"/>
</dbReference>
<reference evidence="5 6" key="1">
    <citation type="submission" date="2018-03" db="EMBL/GenBank/DDBJ databases">
        <title>Genomic Encyclopedia of Archaeal and Bacterial Type Strains, Phase II (KMG-II): from individual species to whole genera.</title>
        <authorList>
            <person name="Goeker M."/>
        </authorList>
    </citation>
    <scope>NUCLEOTIDE SEQUENCE [LARGE SCALE GENOMIC DNA]</scope>
    <source>
        <strain evidence="5 6">DSM 45348</strain>
    </source>
</reference>
<dbReference type="Gene3D" id="3.40.30.120">
    <property type="match status" value="1"/>
</dbReference>
<proteinExistence type="predicted"/>
<comment type="caution">
    <text evidence="5">The sequence shown here is derived from an EMBL/GenBank/DDBJ whole genome shotgun (WGS) entry which is preliminary data.</text>
</comment>
<keyword evidence="2" id="KW-0285">Flavoprotein</keyword>
<dbReference type="Gene3D" id="3.30.70.2450">
    <property type="match status" value="1"/>
</dbReference>
<protein>
    <submittedName>
        <fullName evidence="5">2-polyprenyl-6-methoxyphenol hydroxylase-like FAD-dependent oxidoreductase</fullName>
    </submittedName>
</protein>
<comment type="cofactor">
    <cofactor evidence="1">
        <name>FAD</name>
        <dbReference type="ChEBI" id="CHEBI:57692"/>
    </cofactor>
</comment>
<dbReference type="EMBL" id="PVZG01000012">
    <property type="protein sequence ID" value="PRY25864.1"/>
    <property type="molecule type" value="Genomic_DNA"/>
</dbReference>
<dbReference type="InterPro" id="IPR002938">
    <property type="entry name" value="FAD-bd"/>
</dbReference>
<dbReference type="RefSeq" id="WP_211303868.1">
    <property type="nucleotide sequence ID" value="NZ_PVZG01000012.1"/>
</dbReference>
<evidence type="ECO:0000259" key="4">
    <source>
        <dbReference type="Pfam" id="PF01494"/>
    </source>
</evidence>
<evidence type="ECO:0000256" key="1">
    <source>
        <dbReference type="ARBA" id="ARBA00001974"/>
    </source>
</evidence>
<keyword evidence="6" id="KW-1185">Reference proteome</keyword>
<gene>
    <name evidence="5" type="ORF">CLV70_112230</name>
</gene>
<dbReference type="GO" id="GO:0016709">
    <property type="term" value="F:oxidoreductase activity, acting on paired donors, with incorporation or reduction of molecular oxygen, NAD(P)H as one donor, and incorporation of one atom of oxygen"/>
    <property type="evidence" value="ECO:0007669"/>
    <property type="project" value="UniProtKB-ARBA"/>
</dbReference>